<evidence type="ECO:0000256" key="1">
    <source>
        <dbReference type="SAM" id="SignalP"/>
    </source>
</evidence>
<evidence type="ECO:0000313" key="2">
    <source>
        <dbReference type="EMBL" id="CAI9731554.1"/>
    </source>
</evidence>
<name>A0AA36FBU8_OCTVU</name>
<accession>A0AA36FBU8</accession>
<dbReference type="EMBL" id="OX597826">
    <property type="protein sequence ID" value="CAI9731554.1"/>
    <property type="molecule type" value="Genomic_DNA"/>
</dbReference>
<dbReference type="AlphaFoldDB" id="A0AA36FBU8"/>
<dbReference type="Proteomes" id="UP001162480">
    <property type="component" value="Chromosome 13"/>
</dbReference>
<keyword evidence="1" id="KW-0732">Signal</keyword>
<organism evidence="2 3">
    <name type="scientific">Octopus vulgaris</name>
    <name type="common">Common octopus</name>
    <dbReference type="NCBI Taxonomy" id="6645"/>
    <lineage>
        <taxon>Eukaryota</taxon>
        <taxon>Metazoa</taxon>
        <taxon>Spiralia</taxon>
        <taxon>Lophotrochozoa</taxon>
        <taxon>Mollusca</taxon>
        <taxon>Cephalopoda</taxon>
        <taxon>Coleoidea</taxon>
        <taxon>Octopodiformes</taxon>
        <taxon>Octopoda</taxon>
        <taxon>Incirrata</taxon>
        <taxon>Octopodidae</taxon>
        <taxon>Octopus</taxon>
    </lineage>
</organism>
<protein>
    <recommendedName>
        <fullName evidence="4">Secreted protein</fullName>
    </recommendedName>
</protein>
<gene>
    <name evidence="2" type="ORF">OCTVUL_1B015979</name>
</gene>
<evidence type="ECO:0008006" key="4">
    <source>
        <dbReference type="Google" id="ProtNLM"/>
    </source>
</evidence>
<reference evidence="2" key="1">
    <citation type="submission" date="2023-08" db="EMBL/GenBank/DDBJ databases">
        <authorList>
            <person name="Alioto T."/>
            <person name="Alioto T."/>
            <person name="Gomez Garrido J."/>
        </authorList>
    </citation>
    <scope>NUCLEOTIDE SEQUENCE</scope>
</reference>
<feature type="signal peptide" evidence="1">
    <location>
        <begin position="1"/>
        <end position="23"/>
    </location>
</feature>
<evidence type="ECO:0000313" key="3">
    <source>
        <dbReference type="Proteomes" id="UP001162480"/>
    </source>
</evidence>
<keyword evidence="3" id="KW-1185">Reference proteome</keyword>
<feature type="chain" id="PRO_5041426780" description="Secreted protein" evidence="1">
    <location>
        <begin position="24"/>
        <end position="81"/>
    </location>
</feature>
<proteinExistence type="predicted"/>
<sequence length="81" mass="9028">MLVNVTVLSVLIIFDTTLFPALPSSEYIASRVAPSILVANKESLVHILCLFSYASRGSFRNPSQFSPIHYLPLHISSLFYI</sequence>